<dbReference type="InterPro" id="IPR005805">
    <property type="entry name" value="Rieske_Fe-S_prot_C"/>
</dbReference>
<dbReference type="InterPro" id="IPR017941">
    <property type="entry name" value="Rieske_2Fe-2S"/>
</dbReference>
<evidence type="ECO:0000313" key="14">
    <source>
        <dbReference type="Proteomes" id="UP001165341"/>
    </source>
</evidence>
<gene>
    <name evidence="13" type="ORF">MQH31_06185</name>
</gene>
<dbReference type="Pfam" id="PF00355">
    <property type="entry name" value="Rieske"/>
    <property type="match status" value="1"/>
</dbReference>
<comment type="cofactor">
    <cofactor evidence="9">
        <name>[2Fe-2S] cluster</name>
        <dbReference type="ChEBI" id="CHEBI:190135"/>
    </cofactor>
</comment>
<evidence type="ECO:0000256" key="2">
    <source>
        <dbReference type="ARBA" id="ARBA00015816"/>
    </source>
</evidence>
<dbReference type="PROSITE" id="PS51318">
    <property type="entry name" value="TAT"/>
    <property type="match status" value="1"/>
</dbReference>
<dbReference type="GO" id="GO:0016705">
    <property type="term" value="F:oxidoreductase activity, acting on paired donors, with incorporation or reduction of molecular oxygen"/>
    <property type="evidence" value="ECO:0007669"/>
    <property type="project" value="UniProtKB-ARBA"/>
</dbReference>
<dbReference type="InterPro" id="IPR036922">
    <property type="entry name" value="Rieske_2Fe-2S_sf"/>
</dbReference>
<dbReference type="InterPro" id="IPR014349">
    <property type="entry name" value="Rieske_Fe-S_prot"/>
</dbReference>
<dbReference type="GO" id="GO:0046872">
    <property type="term" value="F:metal ion binding"/>
    <property type="evidence" value="ECO:0007669"/>
    <property type="project" value="UniProtKB-KW"/>
</dbReference>
<feature type="compositionally biased region" description="Low complexity" evidence="10">
    <location>
        <begin position="46"/>
        <end position="55"/>
    </location>
</feature>
<evidence type="ECO:0000256" key="3">
    <source>
        <dbReference type="ARBA" id="ARBA00022714"/>
    </source>
</evidence>
<dbReference type="SUPFAM" id="SSF50022">
    <property type="entry name" value="ISP domain"/>
    <property type="match status" value="1"/>
</dbReference>
<dbReference type="PROSITE" id="PS51296">
    <property type="entry name" value="RIESKE"/>
    <property type="match status" value="1"/>
</dbReference>
<feature type="chain" id="PRO_5041238004" description="Cytochrome bc1 complex Rieske iron-sulfur subunit" evidence="11">
    <location>
        <begin position="27"/>
        <end position="156"/>
    </location>
</feature>
<evidence type="ECO:0000256" key="5">
    <source>
        <dbReference type="ARBA" id="ARBA00023004"/>
    </source>
</evidence>
<protein>
    <recommendedName>
        <fullName evidence="2">Cytochrome bc1 complex Rieske iron-sulfur subunit</fullName>
    </recommendedName>
    <alternativeName>
        <fullName evidence="8">Cytochrome bc1 reductase complex subunit QcrA</fullName>
    </alternativeName>
</protein>
<dbReference type="Gene3D" id="2.102.10.10">
    <property type="entry name" value="Rieske [2Fe-2S] iron-sulphur domain"/>
    <property type="match status" value="1"/>
</dbReference>
<evidence type="ECO:0000256" key="7">
    <source>
        <dbReference type="ARBA" id="ARBA00023157"/>
    </source>
</evidence>
<evidence type="ECO:0000256" key="1">
    <source>
        <dbReference type="ARBA" id="ARBA00002494"/>
    </source>
</evidence>
<keyword evidence="6" id="KW-0411">Iron-sulfur</keyword>
<comment type="caution">
    <text evidence="13">The sequence shown here is derived from an EMBL/GenBank/DDBJ whole genome shotgun (WGS) entry which is preliminary data.</text>
</comment>
<evidence type="ECO:0000313" key="13">
    <source>
        <dbReference type="EMBL" id="MCI4657399.1"/>
    </source>
</evidence>
<proteinExistence type="predicted"/>
<keyword evidence="7" id="KW-1015">Disulfide bond</keyword>
<evidence type="ECO:0000256" key="6">
    <source>
        <dbReference type="ARBA" id="ARBA00023014"/>
    </source>
</evidence>
<keyword evidence="11" id="KW-0732">Signal</keyword>
<keyword evidence="14" id="KW-1185">Reference proteome</keyword>
<sequence length="156" mass="14653">MTNDTAVSRRTALLIGTAGTAAVTLAACAPTTTGGTAGGSAGGSTGAATTGSTAAAGGGGGTVVAKLSDIPVGGSIETALNGKAIFVSQPTAGKVVAFSAVCTHQGCIVKLADSSFDCPCHGSRFDKDTGAVLAGPAPKPLLGISVTVSGDSVTAS</sequence>
<dbReference type="InterPro" id="IPR006311">
    <property type="entry name" value="TAT_signal"/>
</dbReference>
<dbReference type="CDD" id="cd03467">
    <property type="entry name" value="Rieske"/>
    <property type="match status" value="1"/>
</dbReference>
<feature type="region of interest" description="Disordered" evidence="10">
    <location>
        <begin position="39"/>
        <end position="58"/>
    </location>
</feature>
<dbReference type="EMBL" id="JALGAR010000001">
    <property type="protein sequence ID" value="MCI4657399.1"/>
    <property type="molecule type" value="Genomic_DNA"/>
</dbReference>
<evidence type="ECO:0000256" key="9">
    <source>
        <dbReference type="ARBA" id="ARBA00034078"/>
    </source>
</evidence>
<keyword evidence="3" id="KW-0001">2Fe-2S</keyword>
<evidence type="ECO:0000256" key="8">
    <source>
        <dbReference type="ARBA" id="ARBA00029586"/>
    </source>
</evidence>
<evidence type="ECO:0000256" key="10">
    <source>
        <dbReference type="SAM" id="MobiDB-lite"/>
    </source>
</evidence>
<keyword evidence="4" id="KW-0479">Metal-binding</keyword>
<dbReference type="GO" id="GO:0004497">
    <property type="term" value="F:monooxygenase activity"/>
    <property type="evidence" value="ECO:0007669"/>
    <property type="project" value="UniProtKB-ARBA"/>
</dbReference>
<comment type="function">
    <text evidence="1">Iron-sulfur subunit of the cytochrome bc1 complex, an essential component of the respiratory electron transport chain required for ATP synthesis. The bc1 complex catalyzes the oxidation of menaquinol and the reduction of cytochrome c in the respiratory chain. The bc1 complex operates through a Q-cycle mechanism that couples electron transfer to generation of the proton gradient that drives ATP synthesis.</text>
</comment>
<feature type="signal peptide" evidence="11">
    <location>
        <begin position="1"/>
        <end position="26"/>
    </location>
</feature>
<dbReference type="AlphaFoldDB" id="A0AA41UGK0"/>
<name>A0AA41UGK0_9MICO</name>
<reference evidence="13" key="1">
    <citation type="submission" date="2022-03" db="EMBL/GenBank/DDBJ databases">
        <title>Cryobacterium sp. nov. strain ZS14-85, isolated from Antarctic soil.</title>
        <authorList>
            <person name="Li J."/>
            <person name="Niu G."/>
        </authorList>
    </citation>
    <scope>NUCLEOTIDE SEQUENCE</scope>
    <source>
        <strain evidence="13">ZS14-85</strain>
    </source>
</reference>
<organism evidence="13 14">
    <name type="scientific">Cryobacterium zhongshanensis</name>
    <dbReference type="NCBI Taxonomy" id="2928153"/>
    <lineage>
        <taxon>Bacteria</taxon>
        <taxon>Bacillati</taxon>
        <taxon>Actinomycetota</taxon>
        <taxon>Actinomycetes</taxon>
        <taxon>Micrococcales</taxon>
        <taxon>Microbacteriaceae</taxon>
        <taxon>Cryobacterium</taxon>
    </lineage>
</organism>
<evidence type="ECO:0000256" key="4">
    <source>
        <dbReference type="ARBA" id="ARBA00022723"/>
    </source>
</evidence>
<keyword evidence="5" id="KW-0408">Iron</keyword>
<dbReference type="PANTHER" id="PTHR10134">
    <property type="entry name" value="CYTOCHROME B-C1 COMPLEX SUBUNIT RIESKE, MITOCHONDRIAL"/>
    <property type="match status" value="1"/>
</dbReference>
<dbReference type="GO" id="GO:0051537">
    <property type="term" value="F:2 iron, 2 sulfur cluster binding"/>
    <property type="evidence" value="ECO:0007669"/>
    <property type="project" value="UniProtKB-KW"/>
</dbReference>
<dbReference type="GO" id="GO:0016020">
    <property type="term" value="C:membrane"/>
    <property type="evidence" value="ECO:0007669"/>
    <property type="project" value="InterPro"/>
</dbReference>
<dbReference type="PRINTS" id="PR00162">
    <property type="entry name" value="RIESKE"/>
</dbReference>
<dbReference type="Proteomes" id="UP001165341">
    <property type="component" value="Unassembled WGS sequence"/>
</dbReference>
<evidence type="ECO:0000259" key="12">
    <source>
        <dbReference type="PROSITE" id="PS51296"/>
    </source>
</evidence>
<evidence type="ECO:0000256" key="11">
    <source>
        <dbReference type="SAM" id="SignalP"/>
    </source>
</evidence>
<feature type="domain" description="Rieske" evidence="12">
    <location>
        <begin position="62"/>
        <end position="155"/>
    </location>
</feature>
<accession>A0AA41UGK0</accession>
<dbReference type="RefSeq" id="WP_243011327.1">
    <property type="nucleotide sequence ID" value="NZ_JALGAR010000001.1"/>
</dbReference>